<evidence type="ECO:0000256" key="8">
    <source>
        <dbReference type="ARBA" id="ARBA00023303"/>
    </source>
</evidence>
<accession>G7Y502</accession>
<evidence type="ECO:0000256" key="1">
    <source>
        <dbReference type="ARBA" id="ARBA00004651"/>
    </source>
</evidence>
<gene>
    <name evidence="9" type="ORF">CLF_101106</name>
</gene>
<evidence type="ECO:0000256" key="4">
    <source>
        <dbReference type="ARBA" id="ARBA00022692"/>
    </source>
</evidence>
<reference key="2">
    <citation type="submission" date="2011-10" db="EMBL/GenBank/DDBJ databases">
        <title>The genome and transcriptome sequence of Clonorchis sinensis provide insights into the carcinogenic liver fluke.</title>
        <authorList>
            <person name="Wang X."/>
            <person name="Huang Y."/>
            <person name="Chen W."/>
            <person name="Liu H."/>
            <person name="Guo L."/>
            <person name="Chen Y."/>
            <person name="Luo F."/>
            <person name="Zhou W."/>
            <person name="Sun J."/>
            <person name="Mao Q."/>
            <person name="Liang P."/>
            <person name="Zhou C."/>
            <person name="Tian Y."/>
            <person name="Men J."/>
            <person name="Lv X."/>
            <person name="Huang L."/>
            <person name="Zhou J."/>
            <person name="Hu Y."/>
            <person name="Li R."/>
            <person name="Zhang F."/>
            <person name="Lei H."/>
            <person name="Li X."/>
            <person name="Hu X."/>
            <person name="Liang C."/>
            <person name="Xu J."/>
            <person name="Wu Z."/>
            <person name="Yu X."/>
        </authorList>
    </citation>
    <scope>NUCLEOTIDE SEQUENCE</scope>
    <source>
        <strain>Henan</strain>
    </source>
</reference>
<sequence>MVFAEFRNLFDKIIVPDKVGVEDFVDRLTLVTAVLFGLASLLVCTKQYIMSALTCYIPVGPSGELFRDFVNSYCWVHGTIPLKPNEPFPKSEEMWDEYDRIRRISKLCHCLLDEKLRHELRSQLIHYCAFTV</sequence>
<evidence type="ECO:0000256" key="3">
    <source>
        <dbReference type="ARBA" id="ARBA00022475"/>
    </source>
</evidence>
<dbReference type="Proteomes" id="UP000008909">
    <property type="component" value="Unassembled WGS sequence"/>
</dbReference>
<keyword evidence="3" id="KW-1003">Cell membrane</keyword>
<protein>
    <submittedName>
        <fullName evidence="9">Innexin</fullName>
    </submittedName>
</protein>
<evidence type="ECO:0000313" key="10">
    <source>
        <dbReference type="Proteomes" id="UP000008909"/>
    </source>
</evidence>
<keyword evidence="10" id="KW-1185">Reference proteome</keyword>
<keyword evidence="8" id="KW-0407">Ion channel</keyword>
<reference evidence="9" key="1">
    <citation type="journal article" date="2011" name="Genome Biol.">
        <title>The draft genome of the carcinogenic human liver fluke Clonorchis sinensis.</title>
        <authorList>
            <person name="Wang X."/>
            <person name="Chen W."/>
            <person name="Huang Y."/>
            <person name="Sun J."/>
            <person name="Men J."/>
            <person name="Liu H."/>
            <person name="Luo F."/>
            <person name="Guo L."/>
            <person name="Lv X."/>
            <person name="Deng C."/>
            <person name="Zhou C."/>
            <person name="Fan Y."/>
            <person name="Li X."/>
            <person name="Huang L."/>
            <person name="Hu Y."/>
            <person name="Liang C."/>
            <person name="Hu X."/>
            <person name="Xu J."/>
            <person name="Yu X."/>
        </authorList>
    </citation>
    <scope>NUCLEOTIDE SEQUENCE [LARGE SCALE GENOMIC DNA]</scope>
    <source>
        <strain evidence="9">Henan</strain>
    </source>
</reference>
<keyword evidence="5" id="KW-1133">Transmembrane helix</keyword>
<dbReference type="InParanoid" id="G7Y502"/>
<proteinExistence type="predicted"/>
<evidence type="ECO:0000256" key="5">
    <source>
        <dbReference type="ARBA" id="ARBA00022989"/>
    </source>
</evidence>
<evidence type="ECO:0000256" key="2">
    <source>
        <dbReference type="ARBA" id="ARBA00022448"/>
    </source>
</evidence>
<dbReference type="GO" id="GO:0005886">
    <property type="term" value="C:plasma membrane"/>
    <property type="evidence" value="ECO:0007669"/>
    <property type="project" value="UniProtKB-SubCell"/>
</dbReference>
<dbReference type="GO" id="GO:0034220">
    <property type="term" value="P:monoatomic ion transmembrane transport"/>
    <property type="evidence" value="ECO:0007669"/>
    <property type="project" value="UniProtKB-KW"/>
</dbReference>
<keyword evidence="6" id="KW-0406">Ion transport</keyword>
<evidence type="ECO:0000313" key="9">
    <source>
        <dbReference type="EMBL" id="GAA48038.1"/>
    </source>
</evidence>
<dbReference type="EMBL" id="DF142866">
    <property type="protein sequence ID" value="GAA48038.1"/>
    <property type="molecule type" value="Genomic_DNA"/>
</dbReference>
<organism evidence="9 10">
    <name type="scientific">Clonorchis sinensis</name>
    <name type="common">Chinese liver fluke</name>
    <dbReference type="NCBI Taxonomy" id="79923"/>
    <lineage>
        <taxon>Eukaryota</taxon>
        <taxon>Metazoa</taxon>
        <taxon>Spiralia</taxon>
        <taxon>Lophotrochozoa</taxon>
        <taxon>Platyhelminthes</taxon>
        <taxon>Trematoda</taxon>
        <taxon>Digenea</taxon>
        <taxon>Opisthorchiida</taxon>
        <taxon>Opisthorchiata</taxon>
        <taxon>Opisthorchiidae</taxon>
        <taxon>Clonorchis</taxon>
    </lineage>
</organism>
<dbReference type="Pfam" id="PF00876">
    <property type="entry name" value="Innexin"/>
    <property type="match status" value="1"/>
</dbReference>
<dbReference type="InterPro" id="IPR000990">
    <property type="entry name" value="Innexin"/>
</dbReference>
<keyword evidence="4" id="KW-0812">Transmembrane</keyword>
<keyword evidence="7" id="KW-0472">Membrane</keyword>
<evidence type="ECO:0000256" key="6">
    <source>
        <dbReference type="ARBA" id="ARBA00023065"/>
    </source>
</evidence>
<keyword evidence="2" id="KW-0813">Transport</keyword>
<dbReference type="AlphaFoldDB" id="G7Y502"/>
<name>G7Y502_CLOSI</name>
<comment type="subcellular location">
    <subcellularLocation>
        <location evidence="1">Cell membrane</location>
        <topology evidence="1">Multi-pass membrane protein</topology>
    </subcellularLocation>
</comment>
<evidence type="ECO:0000256" key="7">
    <source>
        <dbReference type="ARBA" id="ARBA00023136"/>
    </source>
</evidence>
<dbReference type="STRING" id="79923.G7Y502"/>